<dbReference type="PROSITE" id="PS51257">
    <property type="entry name" value="PROKAR_LIPOPROTEIN"/>
    <property type="match status" value="1"/>
</dbReference>
<dbReference type="AlphaFoldDB" id="R7Q9X5"/>
<dbReference type="Proteomes" id="UP000012073">
    <property type="component" value="Unassembled WGS sequence"/>
</dbReference>
<dbReference type="Gramene" id="CDF34563">
    <property type="protein sequence ID" value="CDF34563"/>
    <property type="gene ID" value="CHC_T00003253001"/>
</dbReference>
<name>R7Q9X5_CHOCR</name>
<dbReference type="EMBL" id="HG001698">
    <property type="protein sequence ID" value="CDF34563.1"/>
    <property type="molecule type" value="Genomic_DNA"/>
</dbReference>
<keyword evidence="2" id="KW-1185">Reference proteome</keyword>
<dbReference type="GeneID" id="17322099"/>
<sequence length="230" mass="25875">MIARPVLESCLSWPADEGIFFSVPAGSGAACPKFRDVRKADEGNAYEGTVTSIVSGAGNLISVFYDAEKRKWSISHAGFLREGRLIYDAAAYANARVAFLVREASIRIAGSPWIVIQRIEIVFYQKSQNCAPKRLKALRRVMSRALRAQLFRSILLAGLRASPTSRTEYCYFGWRRHNFSGRFTYFYCGASALHIPPKCQKRWKAMALHSNIAEDRHNFKTHLGTDCPFA</sequence>
<organism evidence="1 2">
    <name type="scientific">Chondrus crispus</name>
    <name type="common">Carrageen Irish moss</name>
    <name type="synonym">Polymorpha crispa</name>
    <dbReference type="NCBI Taxonomy" id="2769"/>
    <lineage>
        <taxon>Eukaryota</taxon>
        <taxon>Rhodophyta</taxon>
        <taxon>Florideophyceae</taxon>
        <taxon>Rhodymeniophycidae</taxon>
        <taxon>Gigartinales</taxon>
        <taxon>Gigartinaceae</taxon>
        <taxon>Chondrus</taxon>
    </lineage>
</organism>
<accession>R7Q9X5</accession>
<reference evidence="2" key="1">
    <citation type="journal article" date="2013" name="Proc. Natl. Acad. Sci. U.S.A.">
        <title>Genome structure and metabolic features in the red seaweed Chondrus crispus shed light on evolution of the Archaeplastida.</title>
        <authorList>
            <person name="Collen J."/>
            <person name="Porcel B."/>
            <person name="Carre W."/>
            <person name="Ball S.G."/>
            <person name="Chaparro C."/>
            <person name="Tonon T."/>
            <person name="Barbeyron T."/>
            <person name="Michel G."/>
            <person name="Noel B."/>
            <person name="Valentin K."/>
            <person name="Elias M."/>
            <person name="Artiguenave F."/>
            <person name="Arun A."/>
            <person name="Aury J.M."/>
            <person name="Barbosa-Neto J.F."/>
            <person name="Bothwell J.H."/>
            <person name="Bouget F.Y."/>
            <person name="Brillet L."/>
            <person name="Cabello-Hurtado F."/>
            <person name="Capella-Gutierrez S."/>
            <person name="Charrier B."/>
            <person name="Cladiere L."/>
            <person name="Cock J.M."/>
            <person name="Coelho S.M."/>
            <person name="Colleoni C."/>
            <person name="Czjzek M."/>
            <person name="Da Silva C."/>
            <person name="Delage L."/>
            <person name="Denoeud F."/>
            <person name="Deschamps P."/>
            <person name="Dittami S.M."/>
            <person name="Gabaldon T."/>
            <person name="Gachon C.M."/>
            <person name="Groisillier A."/>
            <person name="Herve C."/>
            <person name="Jabbari K."/>
            <person name="Katinka M."/>
            <person name="Kloareg B."/>
            <person name="Kowalczyk N."/>
            <person name="Labadie K."/>
            <person name="Leblanc C."/>
            <person name="Lopez P.J."/>
            <person name="McLachlan D.H."/>
            <person name="Meslet-Cladiere L."/>
            <person name="Moustafa A."/>
            <person name="Nehr Z."/>
            <person name="Nyvall Collen P."/>
            <person name="Panaud O."/>
            <person name="Partensky F."/>
            <person name="Poulain J."/>
            <person name="Rensing S.A."/>
            <person name="Rousvoal S."/>
            <person name="Samson G."/>
            <person name="Symeonidi A."/>
            <person name="Weissenbach J."/>
            <person name="Zambounis A."/>
            <person name="Wincker P."/>
            <person name="Boyen C."/>
        </authorList>
    </citation>
    <scope>NUCLEOTIDE SEQUENCE [LARGE SCALE GENOMIC DNA]</scope>
    <source>
        <strain evidence="2">cv. Stackhouse</strain>
    </source>
</reference>
<evidence type="ECO:0000313" key="1">
    <source>
        <dbReference type="EMBL" id="CDF34563.1"/>
    </source>
</evidence>
<proteinExistence type="predicted"/>
<gene>
    <name evidence="1" type="ORF">CHC_T00003253001</name>
</gene>
<dbReference type="RefSeq" id="XP_005714382.1">
    <property type="nucleotide sequence ID" value="XM_005714325.1"/>
</dbReference>
<protein>
    <submittedName>
        <fullName evidence="1">Uncharacterized protein</fullName>
    </submittedName>
</protein>
<dbReference type="KEGG" id="ccp:CHC_T00003253001"/>
<evidence type="ECO:0000313" key="2">
    <source>
        <dbReference type="Proteomes" id="UP000012073"/>
    </source>
</evidence>